<evidence type="ECO:0000256" key="2">
    <source>
        <dbReference type="ARBA" id="ARBA00005179"/>
    </source>
</evidence>
<reference evidence="12" key="1">
    <citation type="submission" date="2021-01" db="EMBL/GenBank/DDBJ databases">
        <authorList>
            <person name="Kaushik A."/>
        </authorList>
    </citation>
    <scope>NUCLEOTIDE SEQUENCE</scope>
    <source>
        <strain evidence="12">AG4-R118</strain>
    </source>
</reference>
<dbReference type="InterPro" id="IPR002401">
    <property type="entry name" value="Cyt_P450_E_grp-I"/>
</dbReference>
<evidence type="ECO:0000256" key="3">
    <source>
        <dbReference type="ARBA" id="ARBA00010617"/>
    </source>
</evidence>
<dbReference type="PROSITE" id="PS00086">
    <property type="entry name" value="CYTOCHROME_P450"/>
    <property type="match status" value="1"/>
</dbReference>
<evidence type="ECO:0000256" key="8">
    <source>
        <dbReference type="ARBA" id="ARBA00023033"/>
    </source>
</evidence>
<evidence type="ECO:0000313" key="12">
    <source>
        <dbReference type="EMBL" id="CAE6464362.1"/>
    </source>
</evidence>
<dbReference type="GO" id="GO:0004497">
    <property type="term" value="F:monooxygenase activity"/>
    <property type="evidence" value="ECO:0007669"/>
    <property type="project" value="UniProtKB-KW"/>
</dbReference>
<dbReference type="Gene3D" id="1.10.630.10">
    <property type="entry name" value="Cytochrome P450"/>
    <property type="match status" value="1"/>
</dbReference>
<name>A0A8H3BR13_9AGAM</name>
<evidence type="ECO:0000256" key="1">
    <source>
        <dbReference type="ARBA" id="ARBA00001971"/>
    </source>
</evidence>
<dbReference type="AlphaFoldDB" id="A0A8H3BR13"/>
<keyword evidence="4 9" id="KW-0349">Heme</keyword>
<dbReference type="CDD" id="cd11065">
    <property type="entry name" value="CYP64-like"/>
    <property type="match status" value="1"/>
</dbReference>
<evidence type="ECO:0000256" key="6">
    <source>
        <dbReference type="ARBA" id="ARBA00023002"/>
    </source>
</evidence>
<keyword evidence="11" id="KW-0472">Membrane</keyword>
<evidence type="ECO:0000256" key="11">
    <source>
        <dbReference type="SAM" id="Phobius"/>
    </source>
</evidence>
<keyword evidence="11" id="KW-1133">Transmembrane helix</keyword>
<evidence type="ECO:0000256" key="9">
    <source>
        <dbReference type="PIRSR" id="PIRSR602401-1"/>
    </source>
</evidence>
<comment type="pathway">
    <text evidence="2">Secondary metabolite biosynthesis.</text>
</comment>
<feature type="binding site" description="axial binding residue" evidence="9">
    <location>
        <position position="476"/>
    </location>
    <ligand>
        <name>heme</name>
        <dbReference type="ChEBI" id="CHEBI:30413"/>
    </ligand>
    <ligandPart>
        <name>Fe</name>
        <dbReference type="ChEBI" id="CHEBI:18248"/>
    </ligandPart>
</feature>
<dbReference type="SUPFAM" id="SSF48264">
    <property type="entry name" value="Cytochrome P450"/>
    <property type="match status" value="1"/>
</dbReference>
<evidence type="ECO:0000256" key="7">
    <source>
        <dbReference type="ARBA" id="ARBA00023004"/>
    </source>
</evidence>
<keyword evidence="6 10" id="KW-0560">Oxidoreductase</keyword>
<dbReference type="PANTHER" id="PTHR46300:SF7">
    <property type="entry name" value="P450, PUTATIVE (EUROFUNG)-RELATED"/>
    <property type="match status" value="1"/>
</dbReference>
<dbReference type="InterPro" id="IPR050364">
    <property type="entry name" value="Cytochrome_P450_fung"/>
</dbReference>
<dbReference type="GO" id="GO:0005506">
    <property type="term" value="F:iron ion binding"/>
    <property type="evidence" value="ECO:0007669"/>
    <property type="project" value="InterPro"/>
</dbReference>
<keyword evidence="5 9" id="KW-0479">Metal-binding</keyword>
<organism evidence="12 13">
    <name type="scientific">Rhizoctonia solani</name>
    <dbReference type="NCBI Taxonomy" id="456999"/>
    <lineage>
        <taxon>Eukaryota</taxon>
        <taxon>Fungi</taxon>
        <taxon>Dikarya</taxon>
        <taxon>Basidiomycota</taxon>
        <taxon>Agaricomycotina</taxon>
        <taxon>Agaricomycetes</taxon>
        <taxon>Cantharellales</taxon>
        <taxon>Ceratobasidiaceae</taxon>
        <taxon>Rhizoctonia</taxon>
    </lineage>
</organism>
<keyword evidence="11" id="KW-0812">Transmembrane</keyword>
<sequence length="556" mass="63173">MTVIHPNSSLYTRVGNLTKLGTLARIALPAAIIFTFIIFIFRLNKRKNNRSPPTIPWRWFSKDGQLLGAPYRAMLIAEKYKAIHGDIIQLSEPLRQRIILNSLEVISEVLDKKAGVTSDRPRNVMLIEMTGLGSSIGFRNHDEQHKKQRRVIASGLHPAAARSYADMHTSTTAFFLLNILNQTKRSENSHNEINMRPRDVNHHSQVVLASIQDSIGRFIMRMTFGYVVKENDPILQRQKVLSQDLVNNFGTHYWVNDFPILRYLPAWFPGAQFKRHAEHIYSTRQETLRETYDAVLHQALRGDILPVSYTSNLINLKGGRNINDDDIELVKWTSIAMFGAGSTTTTALLNSFIFAMCIRPEIAAKIQAEIDTQIGRDRIPTLHDRSVLPYTDAVLQEVIRYYPVFPLGLEHVASEDIEVRGYTIKKGTILEGNIWAIMHDPALYPDPYKFDPERYLKDQPETDPRRFMFGFGRRVCPGQHVANNGAFVMAAAFLSVFNITASDETMKKVESCRNEPWKMFTPYGALEPMPYGCTISVRDKAAASVLETCKETAVMI</sequence>
<dbReference type="EMBL" id="CAJMWX010001061">
    <property type="protein sequence ID" value="CAE6464362.1"/>
    <property type="molecule type" value="Genomic_DNA"/>
</dbReference>
<dbReference type="InterPro" id="IPR001128">
    <property type="entry name" value="Cyt_P450"/>
</dbReference>
<dbReference type="InterPro" id="IPR017972">
    <property type="entry name" value="Cyt_P450_CS"/>
</dbReference>
<proteinExistence type="inferred from homology"/>
<dbReference type="PRINTS" id="PR00385">
    <property type="entry name" value="P450"/>
</dbReference>
<keyword evidence="8 10" id="KW-0503">Monooxygenase</keyword>
<protein>
    <recommendedName>
        <fullName evidence="14">O-methylsterigmatocystin oxidoreductase</fullName>
    </recommendedName>
</protein>
<gene>
    <name evidence="12" type="ORF">RDB_LOCUS96000</name>
</gene>
<dbReference type="PANTHER" id="PTHR46300">
    <property type="entry name" value="P450, PUTATIVE (EUROFUNG)-RELATED-RELATED"/>
    <property type="match status" value="1"/>
</dbReference>
<comment type="similarity">
    <text evidence="3 10">Belongs to the cytochrome P450 family.</text>
</comment>
<accession>A0A8H3BR13</accession>
<dbReference type="GO" id="GO:0020037">
    <property type="term" value="F:heme binding"/>
    <property type="evidence" value="ECO:0007669"/>
    <property type="project" value="InterPro"/>
</dbReference>
<dbReference type="Proteomes" id="UP000663888">
    <property type="component" value="Unassembled WGS sequence"/>
</dbReference>
<evidence type="ECO:0000256" key="5">
    <source>
        <dbReference type="ARBA" id="ARBA00022723"/>
    </source>
</evidence>
<comment type="cofactor">
    <cofactor evidence="1 9">
        <name>heme</name>
        <dbReference type="ChEBI" id="CHEBI:30413"/>
    </cofactor>
</comment>
<dbReference type="PRINTS" id="PR00463">
    <property type="entry name" value="EP450I"/>
</dbReference>
<feature type="transmembrane region" description="Helical" evidence="11">
    <location>
        <begin position="20"/>
        <end position="41"/>
    </location>
</feature>
<comment type="caution">
    <text evidence="12">The sequence shown here is derived from an EMBL/GenBank/DDBJ whole genome shotgun (WGS) entry which is preliminary data.</text>
</comment>
<dbReference type="InterPro" id="IPR036396">
    <property type="entry name" value="Cyt_P450_sf"/>
</dbReference>
<evidence type="ECO:0008006" key="14">
    <source>
        <dbReference type="Google" id="ProtNLM"/>
    </source>
</evidence>
<evidence type="ECO:0000313" key="13">
    <source>
        <dbReference type="Proteomes" id="UP000663888"/>
    </source>
</evidence>
<evidence type="ECO:0000256" key="4">
    <source>
        <dbReference type="ARBA" id="ARBA00022617"/>
    </source>
</evidence>
<keyword evidence="7 9" id="KW-0408">Iron</keyword>
<evidence type="ECO:0000256" key="10">
    <source>
        <dbReference type="RuleBase" id="RU000461"/>
    </source>
</evidence>
<dbReference type="GO" id="GO:0016705">
    <property type="term" value="F:oxidoreductase activity, acting on paired donors, with incorporation or reduction of molecular oxygen"/>
    <property type="evidence" value="ECO:0007669"/>
    <property type="project" value="InterPro"/>
</dbReference>
<dbReference type="Pfam" id="PF00067">
    <property type="entry name" value="p450"/>
    <property type="match status" value="1"/>
</dbReference>